<protein>
    <recommendedName>
        <fullName evidence="3">DUF3108 domain-containing protein</fullName>
    </recommendedName>
</protein>
<accession>A0ABU2Y6V1</accession>
<sequence length="255" mass="30233">MKYKLLITVFLCINSFAQQYDFNLVHKSEWKRKHFKSDERINLFNTNDYSYTLKIKNNSRGLWAQIFDKKRNFIHNFTIKPKDSLRLVYVNSIKWDYYYRNMLSSFSEPTYKKNKTFINYYIYNSENNIVGNYKLEIQKDDIDLFTPFKMAGIGHPYEYSQTKLPFNFKVISSVGKTIEFTQNKRDTYQNEEIKIDSINVFSLNKKGKQSKKETTTSKTFGLLISTEKTALKVVLPKNLIIIEKLPNKFLGISVE</sequence>
<reference evidence="1 2" key="1">
    <citation type="submission" date="2023-09" db="EMBL/GenBank/DDBJ databases">
        <authorList>
            <person name="Rey-Velasco X."/>
        </authorList>
    </citation>
    <scope>NUCLEOTIDE SEQUENCE [LARGE SCALE GENOMIC DNA]</scope>
    <source>
        <strain evidence="1 2">P050</strain>
    </source>
</reference>
<comment type="caution">
    <text evidence="1">The sequence shown here is derived from an EMBL/GenBank/DDBJ whole genome shotgun (WGS) entry which is preliminary data.</text>
</comment>
<evidence type="ECO:0000313" key="1">
    <source>
        <dbReference type="EMBL" id="MDT0553925.1"/>
    </source>
</evidence>
<gene>
    <name evidence="1" type="ORF">RM519_11755</name>
</gene>
<dbReference type="RefSeq" id="WP_311594009.1">
    <property type="nucleotide sequence ID" value="NZ_JAVRHV010000006.1"/>
</dbReference>
<proteinExistence type="predicted"/>
<organism evidence="1 2">
    <name type="scientific">Urechidicola vernalis</name>
    <dbReference type="NCBI Taxonomy" id="3075600"/>
    <lineage>
        <taxon>Bacteria</taxon>
        <taxon>Pseudomonadati</taxon>
        <taxon>Bacteroidota</taxon>
        <taxon>Flavobacteriia</taxon>
        <taxon>Flavobacteriales</taxon>
        <taxon>Flavobacteriaceae</taxon>
        <taxon>Urechidicola</taxon>
    </lineage>
</organism>
<keyword evidence="2" id="KW-1185">Reference proteome</keyword>
<dbReference type="Proteomes" id="UP001252186">
    <property type="component" value="Unassembled WGS sequence"/>
</dbReference>
<evidence type="ECO:0000313" key="2">
    <source>
        <dbReference type="Proteomes" id="UP001252186"/>
    </source>
</evidence>
<evidence type="ECO:0008006" key="3">
    <source>
        <dbReference type="Google" id="ProtNLM"/>
    </source>
</evidence>
<dbReference type="EMBL" id="JAVRHV010000006">
    <property type="protein sequence ID" value="MDT0553925.1"/>
    <property type="molecule type" value="Genomic_DNA"/>
</dbReference>
<name>A0ABU2Y6V1_9FLAO</name>